<dbReference type="PaxDb" id="39947-A0A0N7KTD4"/>
<dbReference type="EMBL" id="AP014967">
    <property type="protein sequence ID" value="BAT15306.1"/>
    <property type="molecule type" value="Genomic_DNA"/>
</dbReference>
<name>A0A0N7KTD4_ORYSJ</name>
<proteinExistence type="predicted"/>
<dbReference type="InParanoid" id="A0A0N7KTD4"/>
<reference evidence="1 2" key="3">
    <citation type="journal article" date="2013" name="Rice">
        <title>Improvement of the Oryza sativa Nipponbare reference genome using next generation sequence and optical map data.</title>
        <authorList>
            <person name="Kawahara Y."/>
            <person name="de la Bastide M."/>
            <person name="Hamilton J.P."/>
            <person name="Kanamori H."/>
            <person name="McCombie W.R."/>
            <person name="Ouyang S."/>
            <person name="Schwartz D.C."/>
            <person name="Tanaka T."/>
            <person name="Wu J."/>
            <person name="Zhou S."/>
            <person name="Childs K.L."/>
            <person name="Davidson R.M."/>
            <person name="Lin H."/>
            <person name="Quesada-Ocampo L."/>
            <person name="Vaillancourt B."/>
            <person name="Sakai H."/>
            <person name="Lee S.S."/>
            <person name="Kim J."/>
            <person name="Numa H."/>
            <person name="Itoh T."/>
            <person name="Buell C.R."/>
            <person name="Matsumoto T."/>
        </authorList>
    </citation>
    <scope>NUCLEOTIDE SEQUENCE [LARGE SCALE GENOMIC DNA]</scope>
    <source>
        <strain evidence="2">cv. Nipponbare</strain>
    </source>
</reference>
<sequence length="121" mass="13799">MLLWPMLECMYARASALPTAMSKRANRGICIFRPAPWSTVWRLPLGMNSKTNLGTSVSRQHPTRRRRLSCWIEDWLVISRTTSSLLRSSSRGLKRFTATSCFSSVIPLYTPPKQPFPSILL</sequence>
<evidence type="ECO:0000313" key="2">
    <source>
        <dbReference type="Proteomes" id="UP000059680"/>
    </source>
</evidence>
<reference evidence="1 2" key="2">
    <citation type="journal article" date="2013" name="Plant Cell Physiol.">
        <title>Rice Annotation Project Database (RAP-DB): an integrative and interactive database for rice genomics.</title>
        <authorList>
            <person name="Sakai H."/>
            <person name="Lee S.S."/>
            <person name="Tanaka T."/>
            <person name="Numa H."/>
            <person name="Kim J."/>
            <person name="Kawahara Y."/>
            <person name="Wakimoto H."/>
            <person name="Yang C.C."/>
            <person name="Iwamoto M."/>
            <person name="Abe T."/>
            <person name="Yamada Y."/>
            <person name="Muto A."/>
            <person name="Inokuchi H."/>
            <person name="Ikemura T."/>
            <person name="Matsumoto T."/>
            <person name="Sasaki T."/>
            <person name="Itoh T."/>
        </authorList>
    </citation>
    <scope>NUCLEOTIDE SEQUENCE [LARGE SCALE GENOMIC DNA]</scope>
    <source>
        <strain evidence="2">cv. Nipponbare</strain>
    </source>
</reference>
<accession>A0A0N7KTD4</accession>
<protein>
    <submittedName>
        <fullName evidence="1">Os11g0690154 protein</fullName>
    </submittedName>
</protein>
<organism evidence="1 2">
    <name type="scientific">Oryza sativa subsp. japonica</name>
    <name type="common">Rice</name>
    <dbReference type="NCBI Taxonomy" id="39947"/>
    <lineage>
        <taxon>Eukaryota</taxon>
        <taxon>Viridiplantae</taxon>
        <taxon>Streptophyta</taxon>
        <taxon>Embryophyta</taxon>
        <taxon>Tracheophyta</taxon>
        <taxon>Spermatophyta</taxon>
        <taxon>Magnoliopsida</taxon>
        <taxon>Liliopsida</taxon>
        <taxon>Poales</taxon>
        <taxon>Poaceae</taxon>
        <taxon>BOP clade</taxon>
        <taxon>Oryzoideae</taxon>
        <taxon>Oryzeae</taxon>
        <taxon>Oryzinae</taxon>
        <taxon>Oryza</taxon>
        <taxon>Oryza sativa</taxon>
    </lineage>
</organism>
<keyword evidence="2" id="KW-1185">Reference proteome</keyword>
<dbReference type="Gramene" id="Os11t0690154-00">
    <property type="protein sequence ID" value="Os11t0690154-00"/>
    <property type="gene ID" value="Os11g0690154"/>
</dbReference>
<dbReference type="AlphaFoldDB" id="A0A0N7KTD4"/>
<gene>
    <name evidence="1" type="ordered locus">Os11g0690154</name>
    <name evidence="1" type="ORF">OSNPB_110690154</name>
</gene>
<reference evidence="2" key="1">
    <citation type="journal article" date="2005" name="Nature">
        <title>The map-based sequence of the rice genome.</title>
        <authorList>
            <consortium name="International rice genome sequencing project (IRGSP)"/>
            <person name="Matsumoto T."/>
            <person name="Wu J."/>
            <person name="Kanamori H."/>
            <person name="Katayose Y."/>
            <person name="Fujisawa M."/>
            <person name="Namiki N."/>
            <person name="Mizuno H."/>
            <person name="Yamamoto K."/>
            <person name="Antonio B.A."/>
            <person name="Baba T."/>
            <person name="Sakata K."/>
            <person name="Nagamura Y."/>
            <person name="Aoki H."/>
            <person name="Arikawa K."/>
            <person name="Arita K."/>
            <person name="Bito T."/>
            <person name="Chiden Y."/>
            <person name="Fujitsuka N."/>
            <person name="Fukunaka R."/>
            <person name="Hamada M."/>
            <person name="Harada C."/>
            <person name="Hayashi A."/>
            <person name="Hijishita S."/>
            <person name="Honda M."/>
            <person name="Hosokawa S."/>
            <person name="Ichikawa Y."/>
            <person name="Idonuma A."/>
            <person name="Iijima M."/>
            <person name="Ikeda M."/>
            <person name="Ikeno M."/>
            <person name="Ito K."/>
            <person name="Ito S."/>
            <person name="Ito T."/>
            <person name="Ito Y."/>
            <person name="Ito Y."/>
            <person name="Iwabuchi A."/>
            <person name="Kamiya K."/>
            <person name="Karasawa W."/>
            <person name="Kurita K."/>
            <person name="Katagiri S."/>
            <person name="Kikuta A."/>
            <person name="Kobayashi H."/>
            <person name="Kobayashi N."/>
            <person name="Machita K."/>
            <person name="Maehara T."/>
            <person name="Masukawa M."/>
            <person name="Mizubayashi T."/>
            <person name="Mukai Y."/>
            <person name="Nagasaki H."/>
            <person name="Nagata Y."/>
            <person name="Naito S."/>
            <person name="Nakashima M."/>
            <person name="Nakama Y."/>
            <person name="Nakamichi Y."/>
            <person name="Nakamura M."/>
            <person name="Meguro A."/>
            <person name="Negishi M."/>
            <person name="Ohta I."/>
            <person name="Ohta T."/>
            <person name="Okamoto M."/>
            <person name="Ono N."/>
            <person name="Saji S."/>
            <person name="Sakaguchi M."/>
            <person name="Sakai K."/>
            <person name="Shibata M."/>
            <person name="Shimokawa T."/>
            <person name="Song J."/>
            <person name="Takazaki Y."/>
            <person name="Terasawa K."/>
            <person name="Tsugane M."/>
            <person name="Tsuji K."/>
            <person name="Ueda S."/>
            <person name="Waki K."/>
            <person name="Yamagata H."/>
            <person name="Yamamoto M."/>
            <person name="Yamamoto S."/>
            <person name="Yamane H."/>
            <person name="Yoshiki S."/>
            <person name="Yoshihara R."/>
            <person name="Yukawa K."/>
            <person name="Zhong H."/>
            <person name="Yano M."/>
            <person name="Yuan Q."/>
            <person name="Ouyang S."/>
            <person name="Liu J."/>
            <person name="Jones K.M."/>
            <person name="Gansberger K."/>
            <person name="Moffat K."/>
            <person name="Hill J."/>
            <person name="Bera J."/>
            <person name="Fadrosh D."/>
            <person name="Jin S."/>
            <person name="Johri S."/>
            <person name="Kim M."/>
            <person name="Overton L."/>
            <person name="Reardon M."/>
            <person name="Tsitrin T."/>
            <person name="Vuong H."/>
            <person name="Weaver B."/>
            <person name="Ciecko A."/>
            <person name="Tallon L."/>
            <person name="Jackson J."/>
            <person name="Pai G."/>
            <person name="Aken S.V."/>
            <person name="Utterback T."/>
            <person name="Reidmuller S."/>
            <person name="Feldblyum T."/>
            <person name="Hsiao J."/>
            <person name="Zismann V."/>
            <person name="Iobst S."/>
            <person name="de Vazeille A.R."/>
            <person name="Buell C.R."/>
            <person name="Ying K."/>
            <person name="Li Y."/>
            <person name="Lu T."/>
            <person name="Huang Y."/>
            <person name="Zhao Q."/>
            <person name="Feng Q."/>
            <person name="Zhang L."/>
            <person name="Zhu J."/>
            <person name="Weng Q."/>
            <person name="Mu J."/>
            <person name="Lu Y."/>
            <person name="Fan D."/>
            <person name="Liu Y."/>
            <person name="Guan J."/>
            <person name="Zhang Y."/>
            <person name="Yu S."/>
            <person name="Liu X."/>
            <person name="Zhang Y."/>
            <person name="Hong G."/>
            <person name="Han B."/>
            <person name="Choisne N."/>
            <person name="Demange N."/>
            <person name="Orjeda G."/>
            <person name="Samain S."/>
            <person name="Cattolico L."/>
            <person name="Pelletier E."/>
            <person name="Couloux A."/>
            <person name="Segurens B."/>
            <person name="Wincker P."/>
            <person name="D'Hont A."/>
            <person name="Scarpelli C."/>
            <person name="Weissenbach J."/>
            <person name="Salanoubat M."/>
            <person name="Quetier F."/>
            <person name="Yu Y."/>
            <person name="Kim H.R."/>
            <person name="Rambo T."/>
            <person name="Currie J."/>
            <person name="Collura K."/>
            <person name="Luo M."/>
            <person name="Yang T."/>
            <person name="Ammiraju J.S.S."/>
            <person name="Engler F."/>
            <person name="Soderlund C."/>
            <person name="Wing R.A."/>
            <person name="Palmer L.E."/>
            <person name="de la Bastide M."/>
            <person name="Spiegel L."/>
            <person name="Nascimento L."/>
            <person name="Zutavern T."/>
            <person name="O'Shaughnessy A."/>
            <person name="Dike S."/>
            <person name="Dedhia N."/>
            <person name="Preston R."/>
            <person name="Balija V."/>
            <person name="McCombie W.R."/>
            <person name="Chow T."/>
            <person name="Chen H."/>
            <person name="Chung M."/>
            <person name="Chen C."/>
            <person name="Shaw J."/>
            <person name="Wu H."/>
            <person name="Hsiao K."/>
            <person name="Chao Y."/>
            <person name="Chu M."/>
            <person name="Cheng C."/>
            <person name="Hour A."/>
            <person name="Lee P."/>
            <person name="Lin S."/>
            <person name="Lin Y."/>
            <person name="Liou J."/>
            <person name="Liu S."/>
            <person name="Hsing Y."/>
            <person name="Raghuvanshi S."/>
            <person name="Mohanty A."/>
            <person name="Bharti A.K."/>
            <person name="Gaur A."/>
            <person name="Gupta V."/>
            <person name="Kumar D."/>
            <person name="Ravi V."/>
            <person name="Vij S."/>
            <person name="Kapur A."/>
            <person name="Khurana P."/>
            <person name="Khurana P."/>
            <person name="Khurana J.P."/>
            <person name="Tyagi A.K."/>
            <person name="Gaikwad K."/>
            <person name="Singh A."/>
            <person name="Dalal V."/>
            <person name="Srivastava S."/>
            <person name="Dixit A."/>
            <person name="Pal A.K."/>
            <person name="Ghazi I.A."/>
            <person name="Yadav M."/>
            <person name="Pandit A."/>
            <person name="Bhargava A."/>
            <person name="Sureshbabu K."/>
            <person name="Batra K."/>
            <person name="Sharma T.R."/>
            <person name="Mohapatra T."/>
            <person name="Singh N.K."/>
            <person name="Messing J."/>
            <person name="Nelson A.B."/>
            <person name="Fuks G."/>
            <person name="Kavchok S."/>
            <person name="Keizer G."/>
            <person name="Linton E."/>
            <person name="Llaca V."/>
            <person name="Song R."/>
            <person name="Tanyolac B."/>
            <person name="Young S."/>
            <person name="Ho-Il K."/>
            <person name="Hahn J.H."/>
            <person name="Sangsakoo G."/>
            <person name="Vanavichit A."/>
            <person name="de Mattos Luiz.A.T."/>
            <person name="Zimmer P.D."/>
            <person name="Malone G."/>
            <person name="Dellagostin O."/>
            <person name="de Oliveira A.C."/>
            <person name="Bevan M."/>
            <person name="Bancroft I."/>
            <person name="Minx P."/>
            <person name="Cordum H."/>
            <person name="Wilson R."/>
            <person name="Cheng Z."/>
            <person name="Jin W."/>
            <person name="Jiang J."/>
            <person name="Leong S.A."/>
            <person name="Iwama H."/>
            <person name="Gojobori T."/>
            <person name="Itoh T."/>
            <person name="Niimura Y."/>
            <person name="Fujii Y."/>
            <person name="Habara T."/>
            <person name="Sakai H."/>
            <person name="Sato Y."/>
            <person name="Wilson G."/>
            <person name="Kumar K."/>
            <person name="McCouch S."/>
            <person name="Juretic N."/>
            <person name="Hoen D."/>
            <person name="Wright S."/>
            <person name="Bruskiewich R."/>
            <person name="Bureau T."/>
            <person name="Miyao A."/>
            <person name="Hirochika H."/>
            <person name="Nishikawa T."/>
            <person name="Kadowaki K."/>
            <person name="Sugiura M."/>
            <person name="Burr B."/>
            <person name="Sasaki T."/>
        </authorList>
    </citation>
    <scope>NUCLEOTIDE SEQUENCE [LARGE SCALE GENOMIC DNA]</scope>
    <source>
        <strain evidence="2">cv. Nipponbare</strain>
    </source>
</reference>
<dbReference type="Proteomes" id="UP000059680">
    <property type="component" value="Chromosome 11"/>
</dbReference>
<evidence type="ECO:0000313" key="1">
    <source>
        <dbReference type="EMBL" id="BAT15306.1"/>
    </source>
</evidence>
<dbReference type="STRING" id="39947.A0A0N7KTD4"/>